<dbReference type="EMBL" id="CP058555">
    <property type="protein sequence ID" value="QMV69769.1"/>
    <property type="molecule type" value="Genomic_DNA"/>
</dbReference>
<dbReference type="RefSeq" id="WP_182330483.1">
    <property type="nucleotide sequence ID" value="NZ_CP058555.1"/>
</dbReference>
<keyword evidence="2" id="KW-1185">Reference proteome</keyword>
<gene>
    <name evidence="1" type="ORF">HS960_19865</name>
</gene>
<dbReference type="SUPFAM" id="SSF75005">
    <property type="entry name" value="Arabinanase/levansucrase/invertase"/>
    <property type="match status" value="1"/>
</dbReference>
<organism evidence="1 2">
    <name type="scientific">Sphingobacterium paramultivorum</name>
    <dbReference type="NCBI Taxonomy" id="2886510"/>
    <lineage>
        <taxon>Bacteria</taxon>
        <taxon>Pseudomonadati</taxon>
        <taxon>Bacteroidota</taxon>
        <taxon>Sphingobacteriia</taxon>
        <taxon>Sphingobacteriales</taxon>
        <taxon>Sphingobacteriaceae</taxon>
        <taxon>Sphingobacterium</taxon>
    </lineage>
</organism>
<reference evidence="1 2" key="1">
    <citation type="journal article" date="2020" name="G3 (Bethesda)">
        <title>CeMbio - The Caenorhabditis elegans Microbiome Resource.</title>
        <authorList>
            <person name="Dirksen P."/>
            <person name="Assie A."/>
            <person name="Zimmermann J."/>
            <person name="Zhang F."/>
            <person name="Tietje A.M."/>
            <person name="Marsh S.A."/>
            <person name="Felix M.A."/>
            <person name="Shapira M."/>
            <person name="Kaleta C."/>
            <person name="Schulenburg H."/>
            <person name="Samuel B."/>
        </authorList>
    </citation>
    <scope>NUCLEOTIDE SEQUENCE [LARGE SCALE GENOMIC DNA]</scope>
    <source>
        <strain evidence="1 2">BIGb0170</strain>
    </source>
</reference>
<dbReference type="InterPro" id="IPR023296">
    <property type="entry name" value="Glyco_hydro_beta-prop_sf"/>
</dbReference>
<dbReference type="Gene3D" id="2.115.10.20">
    <property type="entry name" value="Glycosyl hydrolase domain, family 43"/>
    <property type="match status" value="2"/>
</dbReference>
<dbReference type="AlphaFoldDB" id="A0A7G5E6Z4"/>
<proteinExistence type="predicted"/>
<accession>A0A7G5E6Z4</accession>
<evidence type="ECO:0008006" key="3">
    <source>
        <dbReference type="Google" id="ProtNLM"/>
    </source>
</evidence>
<dbReference type="Proteomes" id="UP000515450">
    <property type="component" value="Chromosome"/>
</dbReference>
<evidence type="ECO:0000313" key="1">
    <source>
        <dbReference type="EMBL" id="QMV69769.1"/>
    </source>
</evidence>
<evidence type="ECO:0000313" key="2">
    <source>
        <dbReference type="Proteomes" id="UP000515450"/>
    </source>
</evidence>
<sequence>MATTIAIFKMKSKKNLIGCFILYFVIISCTKKRNEEQNTPSLPPLAQLEKRDTIGSTTDTIAYVNRSPNASEILNFNNYLNNTENIHPKVLYFSKGWKGYKFWMAYTPYPQGDVKYENPCIAVSQDGINWATPKGLENPLDLPFENGYNSDTHLVYREDLDIIECWYRPYDIKTNKNAIYRRVSSDGIHWQNREVIFDFNDVQMLSPAINFENGKYKIWYCLGNEIRYIESLDSSAKRWPKTFLALKFDWSKFYPWHLDVIKTEKGYEMIVCVWEKAIKGANNNSADLFYCSTDEANKVIDQPYPILKRNTNKDAFDYRSIYRASFIKVNGKYYIYYSCISNNWTRSMALSFGSDINDLHGYVKKSK</sequence>
<name>A0A7G5E6Z4_9SPHI</name>
<protein>
    <recommendedName>
        <fullName evidence="3">Beta-xylosidase</fullName>
    </recommendedName>
</protein>